<evidence type="ECO:0000259" key="3">
    <source>
        <dbReference type="Pfam" id="PF25053"/>
    </source>
</evidence>
<feature type="domain" description="Nephrocystin 3-like N-terminal" evidence="2">
    <location>
        <begin position="248"/>
        <end position="428"/>
    </location>
</feature>
<dbReference type="RefSeq" id="XP_022500121.1">
    <property type="nucleotide sequence ID" value="XM_022643880.1"/>
</dbReference>
<feature type="domain" description="DUF7791" evidence="3">
    <location>
        <begin position="543"/>
        <end position="704"/>
    </location>
</feature>
<dbReference type="GeneID" id="34589003"/>
<evidence type="ECO:0000313" key="4">
    <source>
        <dbReference type="EMBL" id="OAL35109.1"/>
    </source>
</evidence>
<protein>
    <submittedName>
        <fullName evidence="4">Uncharacterized protein</fullName>
    </submittedName>
</protein>
<dbReference type="InterPro" id="IPR056693">
    <property type="entry name" value="DUF7791"/>
</dbReference>
<evidence type="ECO:0000259" key="2">
    <source>
        <dbReference type="Pfam" id="PF24883"/>
    </source>
</evidence>
<dbReference type="Pfam" id="PF25053">
    <property type="entry name" value="DUF7791"/>
    <property type="match status" value="1"/>
</dbReference>
<name>A0A178CZ71_9EURO</name>
<keyword evidence="5" id="KW-1185">Reference proteome</keyword>
<keyword evidence="1" id="KW-0677">Repeat</keyword>
<organism evidence="4 5">
    <name type="scientific">Fonsecaea nubica</name>
    <dbReference type="NCBI Taxonomy" id="856822"/>
    <lineage>
        <taxon>Eukaryota</taxon>
        <taxon>Fungi</taxon>
        <taxon>Dikarya</taxon>
        <taxon>Ascomycota</taxon>
        <taxon>Pezizomycotina</taxon>
        <taxon>Eurotiomycetes</taxon>
        <taxon>Chaetothyriomycetidae</taxon>
        <taxon>Chaetothyriales</taxon>
        <taxon>Herpotrichiellaceae</taxon>
        <taxon>Fonsecaea</taxon>
    </lineage>
</organism>
<dbReference type="EMBL" id="LVCJ01000033">
    <property type="protein sequence ID" value="OAL35109.1"/>
    <property type="molecule type" value="Genomic_DNA"/>
</dbReference>
<dbReference type="AlphaFoldDB" id="A0A178CZ71"/>
<evidence type="ECO:0000256" key="1">
    <source>
        <dbReference type="ARBA" id="ARBA00022737"/>
    </source>
</evidence>
<dbReference type="Pfam" id="PF24883">
    <property type="entry name" value="NPHP3_N"/>
    <property type="match status" value="1"/>
</dbReference>
<dbReference type="Proteomes" id="UP000185904">
    <property type="component" value="Unassembled WGS sequence"/>
</dbReference>
<dbReference type="InterPro" id="IPR027417">
    <property type="entry name" value="P-loop_NTPase"/>
</dbReference>
<accession>A0A178CZ71</accession>
<dbReference type="PANTHER" id="PTHR10039">
    <property type="entry name" value="AMELOGENIN"/>
    <property type="match status" value="1"/>
</dbReference>
<proteinExistence type="predicted"/>
<dbReference type="PANTHER" id="PTHR10039:SF5">
    <property type="entry name" value="NACHT DOMAIN-CONTAINING PROTEIN"/>
    <property type="match status" value="1"/>
</dbReference>
<dbReference type="InterPro" id="IPR056884">
    <property type="entry name" value="NPHP3-like_N"/>
</dbReference>
<evidence type="ECO:0000313" key="5">
    <source>
        <dbReference type="Proteomes" id="UP000185904"/>
    </source>
</evidence>
<dbReference type="OrthoDB" id="443402at2759"/>
<reference evidence="4 5" key="1">
    <citation type="submission" date="2016-03" db="EMBL/GenBank/DDBJ databases">
        <title>The draft genome sequence of Fonsecaea nubica causative agent of cutaneous subcutaneous infection in human host.</title>
        <authorList>
            <person name="Costa F."/>
            <person name="Sybren D.H."/>
            <person name="Raittz R.T."/>
            <person name="Weiss V.A."/>
            <person name="Leao A.C."/>
            <person name="Gomes R."/>
            <person name="De Souza E.M."/>
            <person name="Pedrosa F.O."/>
            <person name="Steffens M.B."/>
            <person name="Bombassaro A."/>
            <person name="Tadra-Sfeir M.Z."/>
            <person name="Moreno L.F."/>
            <person name="Najafzadeh M.J."/>
            <person name="Felipe M.S."/>
            <person name="Teixeira M."/>
            <person name="Sun J."/>
            <person name="Xi L."/>
            <person name="Castro M.A."/>
            <person name="Vicente V.A."/>
        </authorList>
    </citation>
    <scope>NUCLEOTIDE SEQUENCE [LARGE SCALE GENOMIC DNA]</scope>
    <source>
        <strain evidence="4 5">CBS 269.64</strain>
    </source>
</reference>
<gene>
    <name evidence="4" type="ORF">AYO20_05586</name>
</gene>
<sequence>MEAVATLSLVCNILQVVDSSVKAVEICSQFYKYGATIDIENLSYICDQLSQTSAALGKAQTVSQLSSSDTGLVEVGKKVHDAAESLGKELNHLKSAPGAGRRVAVKKTLTLKWRATRIDGLKGRLEGLVQVLNTKILVHLSAKLSVTIRDNGEILKKLDDRQEKIARRIAEGTTTVEQLVSSMGDQTRAHVTEEHIVTRTRIHVVDEKLDKLVGIQHDKAGFDKFMESLHFPEINLRRDTIKDVHEKTFEWIFERRDDTQQRWHNFPEWLQNDQPLYWVLGKPGSGKSTFMNFLVQDGRTLGALESSGQSTTVLSFFFWEAGVELQKSRVGLLRSLIYQLLEAIDQQKALRVWCDIVQPHVPALPTIWTSKQLLRLLQLIVQAVDQRFCFFLDGLDEFRDDVDGTTAIRAIQDVLKDQNRTKLCISSRPQTSLDALYQGCPKIIMQDLTETDIRSYIEDNLTGSPLISQLGGTSSMQASQLVDEVVVKADGVFLWVTLVVKSLLRGIKNEDNWETLMERLDQLPSEIFDLYTHMWKRMADDYPIYAKEAALYLKIIQRFGQQDLFQMTIMADDHLRAHFSKSTATWGMEQFEMEVDHNKTEKRIAVCCAGFLEVSYKPPDHNLERELEVRKTRLEQSALKLQPQVLQRLLQYYRLEITTTVDFVHRTAAEFLRTPTGKGLLQVRLCTEEELVERYLSSALILHFLSPPESPTVTVDQKWPYYLSQMRSDAASEFFSELEDVFKKLSHWRWWNLEDLDSGPFSLLSRNSRSDPDYIKIFIKFCPPQYVLKKLTEGGLAEDRDYLTELLEMWTTVDQYGYEDDLSFRNALLLLQRGADPNKTCHWDVVVNPPPLWSVVLLKLAWKYQPPRLTDVMTEVLTALLRAGVDPNASVMRCVNIFMWLEGRARTMSSPLILFKWSVWDIVTNGFSIPVDSISSLLRNAGAVSSGKNFLYYRPRRLSWCVYPTRTLKGRLNDFIGLFQAPSDFSYRANYFSLVNLLDSNEAEPCFFDSGLEVIHAAGWTDEEIRTTPGLEMLWKNFDKAPTKVKRRS</sequence>
<dbReference type="Gene3D" id="3.40.50.300">
    <property type="entry name" value="P-loop containing nucleotide triphosphate hydrolases"/>
    <property type="match status" value="1"/>
</dbReference>
<comment type="caution">
    <text evidence="4">The sequence shown here is derived from an EMBL/GenBank/DDBJ whole genome shotgun (WGS) entry which is preliminary data.</text>
</comment>
<dbReference type="SUPFAM" id="SSF52540">
    <property type="entry name" value="P-loop containing nucleoside triphosphate hydrolases"/>
    <property type="match status" value="1"/>
</dbReference>